<evidence type="ECO:0000313" key="3">
    <source>
        <dbReference type="Proteomes" id="UP000594759"/>
    </source>
</evidence>
<dbReference type="EMBL" id="CP064939">
    <property type="protein sequence ID" value="QPH38461.1"/>
    <property type="molecule type" value="Genomic_DNA"/>
</dbReference>
<sequence>MDQKLSSQSIDPTIATEMVNAYAKETAALNSKSYTKAVWFPAEQILNIAKTISDGKHDGLRIYFAQYVENTLPDLPESHVGRNTLLLVPTFASVEGTVGGEGPHDDDTGDIGNRGEMCPDECNGVTL</sequence>
<organism evidence="2 3">
    <name type="scientific">Pedobacter endophyticus</name>
    <dbReference type="NCBI Taxonomy" id="2789740"/>
    <lineage>
        <taxon>Bacteria</taxon>
        <taxon>Pseudomonadati</taxon>
        <taxon>Bacteroidota</taxon>
        <taxon>Sphingobacteriia</taxon>
        <taxon>Sphingobacteriales</taxon>
        <taxon>Sphingobacteriaceae</taxon>
        <taxon>Pedobacter</taxon>
    </lineage>
</organism>
<dbReference type="Proteomes" id="UP000594759">
    <property type="component" value="Chromosome"/>
</dbReference>
<gene>
    <name evidence="2" type="ORF">IZT61_15405</name>
</gene>
<protein>
    <submittedName>
        <fullName evidence="2">Uncharacterized protein</fullName>
    </submittedName>
</protein>
<keyword evidence="3" id="KW-1185">Reference proteome</keyword>
<evidence type="ECO:0000313" key="2">
    <source>
        <dbReference type="EMBL" id="QPH38461.1"/>
    </source>
</evidence>
<reference evidence="2 3" key="1">
    <citation type="submission" date="2020-11" db="EMBL/GenBank/DDBJ databases">
        <title>Pedobacter endophytica, an endophytic bacteria isolated form Carex pumila.</title>
        <authorList>
            <person name="Peng Y."/>
            <person name="Jiang L."/>
            <person name="Lee J."/>
        </authorList>
    </citation>
    <scope>NUCLEOTIDE SEQUENCE [LARGE SCALE GENOMIC DNA]</scope>
    <source>
        <strain evidence="2 3">JBR3-12</strain>
    </source>
</reference>
<evidence type="ECO:0000256" key="1">
    <source>
        <dbReference type="SAM" id="MobiDB-lite"/>
    </source>
</evidence>
<dbReference type="AlphaFoldDB" id="A0A7U3Q4I0"/>
<proteinExistence type="predicted"/>
<feature type="region of interest" description="Disordered" evidence="1">
    <location>
        <begin position="96"/>
        <end position="116"/>
    </location>
</feature>
<name>A0A7U3Q4I0_9SPHI</name>
<dbReference type="KEGG" id="pex:IZT61_15405"/>
<dbReference type="RefSeq" id="WP_196097942.1">
    <property type="nucleotide sequence ID" value="NZ_CP064939.1"/>
</dbReference>
<accession>A0A7U3Q4I0</accession>